<keyword evidence="2" id="KW-0732">Signal</keyword>
<keyword evidence="8" id="KW-1185">Reference proteome</keyword>
<dbReference type="RefSeq" id="WP_122630067.1">
    <property type="nucleotide sequence ID" value="NZ_UPPP01000116.1"/>
</dbReference>
<dbReference type="Gene3D" id="3.40.190.10">
    <property type="entry name" value="Periplasmic binding protein-like II"/>
    <property type="match status" value="2"/>
</dbReference>
<proteinExistence type="inferred from homology"/>
<dbReference type="CDD" id="cd01071">
    <property type="entry name" value="PBP2_PhnD_like"/>
    <property type="match status" value="1"/>
</dbReference>
<name>A0A498RGN7_9FIRM</name>
<keyword evidence="5" id="KW-0812">Transmembrane</keyword>
<dbReference type="SMART" id="SM00283">
    <property type="entry name" value="MA"/>
    <property type="match status" value="1"/>
</dbReference>
<reference evidence="7 8" key="1">
    <citation type="submission" date="2018-06" db="EMBL/GenBank/DDBJ databases">
        <authorList>
            <person name="Strepis N."/>
        </authorList>
    </citation>
    <scope>NUCLEOTIDE SEQUENCE [LARGE SCALE GENOMIC DNA]</scope>
    <source>
        <strain evidence="7">LUCI</strain>
    </source>
</reference>
<evidence type="ECO:0000256" key="4">
    <source>
        <dbReference type="PROSITE-ProRule" id="PRU00284"/>
    </source>
</evidence>
<sequence>MHKKIMAVLQFLFVVAAGLGGMLVFRWRGSVGESALLIGAAALLAAAFSLRCWPEQGPTETSPETCRETENSLDMLKIAEEVAFMSQQLLWVVGQSKSALSKLGNLSADIAKASEFNANSVEKTTSGIGQIAAKAGVVYNAAEDALRQSNESWQLAAKNQEEITQAGNQMLDIAQTVQAAVVAIEELSGASQRIGEFIGQIQGIASQTNLLALNAAIEAARAGEQGRGFAVVADEVRKLADESARITKEVENNVCSMISKTSEVTANMHRSRDKLSGIEQMSRQSAAALQEIVDQVAHIGENVKKLRDVSYEQQVTTSDIVRAVDAISAATQEIAANTQQAQQSVVTQDKSIQETYDHARKMTGTADRLQEIAVYFKTEKEIIFAINPFSAPQTIRESYLPIVEAAAQHIDRQARLIIVSDYDALGRSLLRGNADIGWFSPFAYVSTKNQGNIIPLVTPVTNRNASYTGYIIAKKEAAIGSVDDLKGKRFGFVDPQSASGYIYPRAILVEQGKDPGHFFGETLFLGSHNRVIDAVLDGTIDAGATYTEALDSAKAKGAAVEQLAIIARTEPIPKDVIAARADLPPELVAGLTGAFRQIADTDPQFKALLKNTPINGFIATDDRNYDVVRKAAKMK</sequence>
<dbReference type="PROSITE" id="PS50111">
    <property type="entry name" value="CHEMOTAXIS_TRANSDUC_2"/>
    <property type="match status" value="1"/>
</dbReference>
<dbReference type="SUPFAM" id="SSF58104">
    <property type="entry name" value="Methyl-accepting chemotaxis protein (MCP) signaling domain"/>
    <property type="match status" value="1"/>
</dbReference>
<dbReference type="GO" id="GO:0055085">
    <property type="term" value="P:transmembrane transport"/>
    <property type="evidence" value="ECO:0007669"/>
    <property type="project" value="InterPro"/>
</dbReference>
<dbReference type="GO" id="GO:0007165">
    <property type="term" value="P:signal transduction"/>
    <property type="evidence" value="ECO:0007669"/>
    <property type="project" value="UniProtKB-KW"/>
</dbReference>
<evidence type="ECO:0000259" key="6">
    <source>
        <dbReference type="PROSITE" id="PS50111"/>
    </source>
</evidence>
<feature type="transmembrane region" description="Helical" evidence="5">
    <location>
        <begin position="7"/>
        <end position="28"/>
    </location>
</feature>
<dbReference type="PANTHER" id="PTHR32089:SF112">
    <property type="entry name" value="LYSOZYME-LIKE PROTEIN-RELATED"/>
    <property type="match status" value="1"/>
</dbReference>
<dbReference type="InterPro" id="IPR005770">
    <property type="entry name" value="PhnD"/>
</dbReference>
<evidence type="ECO:0000256" key="3">
    <source>
        <dbReference type="ARBA" id="ARBA00023224"/>
    </source>
</evidence>
<dbReference type="Pfam" id="PF12974">
    <property type="entry name" value="Phosphonate-bd"/>
    <property type="match status" value="1"/>
</dbReference>
<dbReference type="AlphaFoldDB" id="A0A498RGN7"/>
<gene>
    <name evidence="7" type="ORF">LUCI_4553</name>
</gene>
<keyword evidence="5" id="KW-1133">Transmembrane helix</keyword>
<evidence type="ECO:0000313" key="7">
    <source>
        <dbReference type="EMBL" id="VBB09263.1"/>
    </source>
</evidence>
<dbReference type="InterPro" id="IPR004089">
    <property type="entry name" value="MCPsignal_dom"/>
</dbReference>
<dbReference type="NCBIfam" id="TIGR01098">
    <property type="entry name" value="3A0109s03R"/>
    <property type="match status" value="1"/>
</dbReference>
<dbReference type="Pfam" id="PF00015">
    <property type="entry name" value="MCPsignal"/>
    <property type="match status" value="1"/>
</dbReference>
<dbReference type="Proteomes" id="UP000277811">
    <property type="component" value="Unassembled WGS sequence"/>
</dbReference>
<evidence type="ECO:0000256" key="5">
    <source>
        <dbReference type="SAM" id="Phobius"/>
    </source>
</evidence>
<dbReference type="PANTHER" id="PTHR32089">
    <property type="entry name" value="METHYL-ACCEPTING CHEMOTAXIS PROTEIN MCPB"/>
    <property type="match status" value="1"/>
</dbReference>
<evidence type="ECO:0000256" key="2">
    <source>
        <dbReference type="ARBA" id="ARBA00022729"/>
    </source>
</evidence>
<accession>A0A498RGN7</accession>
<organism evidence="7 8">
    <name type="scientific">Lucifera butyrica</name>
    <dbReference type="NCBI Taxonomy" id="1351585"/>
    <lineage>
        <taxon>Bacteria</taxon>
        <taxon>Bacillati</taxon>
        <taxon>Bacillota</taxon>
        <taxon>Negativicutes</taxon>
        <taxon>Veillonellales</taxon>
        <taxon>Veillonellaceae</taxon>
        <taxon>Lucifera</taxon>
    </lineage>
</organism>
<keyword evidence="3 4" id="KW-0807">Transducer</keyword>
<protein>
    <recommendedName>
        <fullName evidence="6">Methyl-accepting transducer domain-containing protein</fullName>
    </recommendedName>
</protein>
<feature type="domain" description="Methyl-accepting transducer" evidence="6">
    <location>
        <begin position="92"/>
        <end position="328"/>
    </location>
</feature>
<dbReference type="OrthoDB" id="9781943at2"/>
<evidence type="ECO:0000256" key="1">
    <source>
        <dbReference type="ARBA" id="ARBA00007162"/>
    </source>
</evidence>
<dbReference type="EMBL" id="UPPP01000116">
    <property type="protein sequence ID" value="VBB09263.1"/>
    <property type="molecule type" value="Genomic_DNA"/>
</dbReference>
<keyword evidence="5" id="KW-0472">Membrane</keyword>
<dbReference type="SUPFAM" id="SSF53850">
    <property type="entry name" value="Periplasmic binding protein-like II"/>
    <property type="match status" value="1"/>
</dbReference>
<dbReference type="CDD" id="cd11386">
    <property type="entry name" value="MCP_signal"/>
    <property type="match status" value="1"/>
</dbReference>
<dbReference type="GO" id="GO:0043190">
    <property type="term" value="C:ATP-binding cassette (ABC) transporter complex"/>
    <property type="evidence" value="ECO:0007669"/>
    <property type="project" value="InterPro"/>
</dbReference>
<comment type="similarity">
    <text evidence="1">Belongs to the phosphate/phosphite/phosphonate binding protein family.</text>
</comment>
<dbReference type="Gene3D" id="1.10.287.950">
    <property type="entry name" value="Methyl-accepting chemotaxis protein"/>
    <property type="match status" value="1"/>
</dbReference>
<evidence type="ECO:0000313" key="8">
    <source>
        <dbReference type="Proteomes" id="UP000277811"/>
    </source>
</evidence>